<dbReference type="AlphaFoldDB" id="A0A4Y7SEQ8"/>
<dbReference type="EMBL" id="QPFP01000154">
    <property type="protein sequence ID" value="TEB20121.1"/>
    <property type="molecule type" value="Genomic_DNA"/>
</dbReference>
<dbReference type="Proteomes" id="UP000298030">
    <property type="component" value="Unassembled WGS sequence"/>
</dbReference>
<sequence length="119" mass="13393">MRRLPCSAAHLSACYVDAAECFDFSGQSNCRSFAMSPRWNGSRPQTEFLRLVRLIERRVFKLWCLRHSYSTSVSALPLQNQSHALSRFTQSASFCLAADCRPSPTIRITLTGNHTPPPC</sequence>
<gene>
    <name evidence="1" type="ORF">FA13DRAFT_269726</name>
</gene>
<name>A0A4Y7SEQ8_COPMI</name>
<reference evidence="1 2" key="1">
    <citation type="journal article" date="2019" name="Nat. Ecol. Evol.">
        <title>Megaphylogeny resolves global patterns of mushroom evolution.</title>
        <authorList>
            <person name="Varga T."/>
            <person name="Krizsan K."/>
            <person name="Foldi C."/>
            <person name="Dima B."/>
            <person name="Sanchez-Garcia M."/>
            <person name="Sanchez-Ramirez S."/>
            <person name="Szollosi G.J."/>
            <person name="Szarkandi J.G."/>
            <person name="Papp V."/>
            <person name="Albert L."/>
            <person name="Andreopoulos W."/>
            <person name="Angelini C."/>
            <person name="Antonin V."/>
            <person name="Barry K.W."/>
            <person name="Bougher N.L."/>
            <person name="Buchanan P."/>
            <person name="Buyck B."/>
            <person name="Bense V."/>
            <person name="Catcheside P."/>
            <person name="Chovatia M."/>
            <person name="Cooper J."/>
            <person name="Damon W."/>
            <person name="Desjardin D."/>
            <person name="Finy P."/>
            <person name="Geml J."/>
            <person name="Haridas S."/>
            <person name="Hughes K."/>
            <person name="Justo A."/>
            <person name="Karasinski D."/>
            <person name="Kautmanova I."/>
            <person name="Kiss B."/>
            <person name="Kocsube S."/>
            <person name="Kotiranta H."/>
            <person name="LaButti K.M."/>
            <person name="Lechner B.E."/>
            <person name="Liimatainen K."/>
            <person name="Lipzen A."/>
            <person name="Lukacs Z."/>
            <person name="Mihaltcheva S."/>
            <person name="Morgado L.N."/>
            <person name="Niskanen T."/>
            <person name="Noordeloos M.E."/>
            <person name="Ohm R.A."/>
            <person name="Ortiz-Santana B."/>
            <person name="Ovrebo C."/>
            <person name="Racz N."/>
            <person name="Riley R."/>
            <person name="Savchenko A."/>
            <person name="Shiryaev A."/>
            <person name="Soop K."/>
            <person name="Spirin V."/>
            <person name="Szebenyi C."/>
            <person name="Tomsovsky M."/>
            <person name="Tulloss R.E."/>
            <person name="Uehling J."/>
            <person name="Grigoriev I.V."/>
            <person name="Vagvolgyi C."/>
            <person name="Papp T."/>
            <person name="Martin F.M."/>
            <person name="Miettinen O."/>
            <person name="Hibbett D.S."/>
            <person name="Nagy L.G."/>
        </authorList>
    </citation>
    <scope>NUCLEOTIDE SEQUENCE [LARGE SCALE GENOMIC DNA]</scope>
    <source>
        <strain evidence="1 2">FP101781</strain>
    </source>
</reference>
<comment type="caution">
    <text evidence="1">The sequence shown here is derived from an EMBL/GenBank/DDBJ whole genome shotgun (WGS) entry which is preliminary data.</text>
</comment>
<accession>A0A4Y7SEQ8</accession>
<evidence type="ECO:0000313" key="1">
    <source>
        <dbReference type="EMBL" id="TEB20121.1"/>
    </source>
</evidence>
<proteinExistence type="predicted"/>
<evidence type="ECO:0000313" key="2">
    <source>
        <dbReference type="Proteomes" id="UP000298030"/>
    </source>
</evidence>
<protein>
    <submittedName>
        <fullName evidence="1">Uncharacterized protein</fullName>
    </submittedName>
</protein>
<keyword evidence="2" id="KW-1185">Reference proteome</keyword>
<organism evidence="1 2">
    <name type="scientific">Coprinellus micaceus</name>
    <name type="common">Glistening ink-cap mushroom</name>
    <name type="synonym">Coprinus micaceus</name>
    <dbReference type="NCBI Taxonomy" id="71717"/>
    <lineage>
        <taxon>Eukaryota</taxon>
        <taxon>Fungi</taxon>
        <taxon>Dikarya</taxon>
        <taxon>Basidiomycota</taxon>
        <taxon>Agaricomycotina</taxon>
        <taxon>Agaricomycetes</taxon>
        <taxon>Agaricomycetidae</taxon>
        <taxon>Agaricales</taxon>
        <taxon>Agaricineae</taxon>
        <taxon>Psathyrellaceae</taxon>
        <taxon>Coprinellus</taxon>
    </lineage>
</organism>